<dbReference type="SMART" id="SM00346">
    <property type="entry name" value="HTH_ICLR"/>
    <property type="match status" value="1"/>
</dbReference>
<dbReference type="EMBL" id="PXVD01000012">
    <property type="protein sequence ID" value="MDJ1371441.1"/>
    <property type="molecule type" value="Genomic_DNA"/>
</dbReference>
<dbReference type="Gene3D" id="3.30.450.40">
    <property type="match status" value="1"/>
</dbReference>
<name>A0ABT7C895_9MICO</name>
<dbReference type="PROSITE" id="PS51078">
    <property type="entry name" value="ICLR_ED"/>
    <property type="match status" value="1"/>
</dbReference>
<keyword evidence="7" id="KW-1185">Reference proteome</keyword>
<gene>
    <name evidence="6" type="ORF">C7K25_08680</name>
</gene>
<dbReference type="PANTHER" id="PTHR30136">
    <property type="entry name" value="HELIX-TURN-HELIX TRANSCRIPTIONAL REGULATOR, ICLR FAMILY"/>
    <property type="match status" value="1"/>
</dbReference>
<evidence type="ECO:0000256" key="3">
    <source>
        <dbReference type="ARBA" id="ARBA00023163"/>
    </source>
</evidence>
<dbReference type="Proteomes" id="UP001170379">
    <property type="component" value="Unassembled WGS sequence"/>
</dbReference>
<dbReference type="SUPFAM" id="SSF55781">
    <property type="entry name" value="GAF domain-like"/>
    <property type="match status" value="1"/>
</dbReference>
<comment type="caution">
    <text evidence="6">The sequence shown here is derived from an EMBL/GenBank/DDBJ whole genome shotgun (WGS) entry which is preliminary data.</text>
</comment>
<dbReference type="RefSeq" id="WP_026936900.1">
    <property type="nucleotide sequence ID" value="NZ_CP028426.1"/>
</dbReference>
<dbReference type="Pfam" id="PF01614">
    <property type="entry name" value="IclR_C"/>
    <property type="match status" value="1"/>
</dbReference>
<dbReference type="Gene3D" id="1.10.10.10">
    <property type="entry name" value="Winged helix-like DNA-binding domain superfamily/Winged helix DNA-binding domain"/>
    <property type="match status" value="1"/>
</dbReference>
<dbReference type="Pfam" id="PF09339">
    <property type="entry name" value="HTH_IclR"/>
    <property type="match status" value="1"/>
</dbReference>
<evidence type="ECO:0000256" key="1">
    <source>
        <dbReference type="ARBA" id="ARBA00023015"/>
    </source>
</evidence>
<accession>A0ABT7C895</accession>
<keyword evidence="3" id="KW-0804">Transcription</keyword>
<reference evidence="6" key="2">
    <citation type="journal article" date="2022" name="Sci. Rep.">
        <title>In silico prediction of the enzymes involved in the degradation of the herbicide molinate by Gulosibacter molinativorax ON4T.</title>
        <authorList>
            <person name="Lopes A.R."/>
            <person name="Bunin E."/>
            <person name="Viana A.T."/>
            <person name="Froufe H."/>
            <person name="Munoz-Merida A."/>
            <person name="Pinho D."/>
            <person name="Figueiredo J."/>
            <person name="Barroso C."/>
            <person name="Vaz-Moreira I."/>
            <person name="Bellanger X."/>
            <person name="Egas C."/>
            <person name="Nunes O.C."/>
        </authorList>
    </citation>
    <scope>NUCLEOTIDE SEQUENCE</scope>
    <source>
        <strain evidence="6">ON4</strain>
    </source>
</reference>
<keyword evidence="1" id="KW-0805">Transcription regulation</keyword>
<dbReference type="SUPFAM" id="SSF46785">
    <property type="entry name" value="Winged helix' DNA-binding domain"/>
    <property type="match status" value="1"/>
</dbReference>
<dbReference type="InterPro" id="IPR005471">
    <property type="entry name" value="Tscrpt_reg_IclR_N"/>
</dbReference>
<proteinExistence type="predicted"/>
<organism evidence="6 7">
    <name type="scientific">Gulosibacter molinativorax</name>
    <dbReference type="NCBI Taxonomy" id="256821"/>
    <lineage>
        <taxon>Bacteria</taxon>
        <taxon>Bacillati</taxon>
        <taxon>Actinomycetota</taxon>
        <taxon>Actinomycetes</taxon>
        <taxon>Micrococcales</taxon>
        <taxon>Microbacteriaceae</taxon>
        <taxon>Gulosibacter</taxon>
    </lineage>
</organism>
<evidence type="ECO:0000256" key="2">
    <source>
        <dbReference type="ARBA" id="ARBA00023125"/>
    </source>
</evidence>
<dbReference type="InterPro" id="IPR050707">
    <property type="entry name" value="HTH_MetabolicPath_Reg"/>
</dbReference>
<feature type="domain" description="IclR-ED" evidence="5">
    <location>
        <begin position="75"/>
        <end position="258"/>
    </location>
</feature>
<dbReference type="InterPro" id="IPR029016">
    <property type="entry name" value="GAF-like_dom_sf"/>
</dbReference>
<keyword evidence="2" id="KW-0238">DNA-binding</keyword>
<evidence type="ECO:0000313" key="7">
    <source>
        <dbReference type="Proteomes" id="UP001170379"/>
    </source>
</evidence>
<evidence type="ECO:0000313" key="6">
    <source>
        <dbReference type="EMBL" id="MDJ1371441.1"/>
    </source>
</evidence>
<dbReference type="InterPro" id="IPR014757">
    <property type="entry name" value="Tscrpt_reg_IclR_C"/>
</dbReference>
<dbReference type="PANTHER" id="PTHR30136:SF39">
    <property type="entry name" value="TRANSCRIPTIONAL REGULATORY PROTEIN"/>
    <property type="match status" value="1"/>
</dbReference>
<sequence length="260" mass="28407">MNSNEVGTAGANVVGKVAAILRHVSTQMPQGTGTSEIARATALPRPTVHRLLSSLEEHGFIDRDRKSGHWLLGPELYIMGAVAAERYDISTYAADALAELAEATGESAFLSARRGDETICLMRQDGSFPIRSFVLYEGRRFPLGVASAGIAILSFLEDDSIERYLARTNLAEEYGPQHSPENVRERIRETRRLGYAVNPALIVEGSWGMGTAVFDPAGQPAWALSLTGVEHRFSAERRPQLGKLLLEHAHRLTQRIANGS</sequence>
<feature type="domain" description="HTH iclR-type" evidence="4">
    <location>
        <begin position="11"/>
        <end position="74"/>
    </location>
</feature>
<dbReference type="InterPro" id="IPR036388">
    <property type="entry name" value="WH-like_DNA-bd_sf"/>
</dbReference>
<dbReference type="PROSITE" id="PS51077">
    <property type="entry name" value="HTH_ICLR"/>
    <property type="match status" value="1"/>
</dbReference>
<protein>
    <submittedName>
        <fullName evidence="6">IclR family transcriptional regulator</fullName>
    </submittedName>
</protein>
<reference evidence="6" key="1">
    <citation type="submission" date="2018-03" db="EMBL/GenBank/DDBJ databases">
        <authorList>
            <person name="Nunes O.C."/>
            <person name="Lopes A.R."/>
            <person name="Froufe H."/>
            <person name="Munoz-Merida A."/>
            <person name="Barroso C."/>
            <person name="Egas C."/>
        </authorList>
    </citation>
    <scope>NUCLEOTIDE SEQUENCE</scope>
    <source>
        <strain evidence="6">ON4</strain>
    </source>
</reference>
<evidence type="ECO:0000259" key="5">
    <source>
        <dbReference type="PROSITE" id="PS51078"/>
    </source>
</evidence>
<evidence type="ECO:0000259" key="4">
    <source>
        <dbReference type="PROSITE" id="PS51077"/>
    </source>
</evidence>
<dbReference type="InterPro" id="IPR036390">
    <property type="entry name" value="WH_DNA-bd_sf"/>
</dbReference>